<dbReference type="SUPFAM" id="SSF103481">
    <property type="entry name" value="Multidrug resistance efflux transporter EmrE"/>
    <property type="match status" value="2"/>
</dbReference>
<dbReference type="PANTHER" id="PTHR22911">
    <property type="entry name" value="ACYL-MALONYL CONDENSING ENZYME-RELATED"/>
    <property type="match status" value="1"/>
</dbReference>
<reference evidence="3 4" key="1">
    <citation type="journal article" date="2015" name="Nature">
        <title>rRNA introns, odd ribosomes, and small enigmatic genomes across a large radiation of phyla.</title>
        <authorList>
            <person name="Brown C.T."/>
            <person name="Hug L.A."/>
            <person name="Thomas B.C."/>
            <person name="Sharon I."/>
            <person name="Castelle C.J."/>
            <person name="Singh A."/>
            <person name="Wilkins M.J."/>
            <person name="Williams K.H."/>
            <person name="Banfield J.F."/>
        </authorList>
    </citation>
    <scope>NUCLEOTIDE SEQUENCE [LARGE SCALE GENOMIC DNA]</scope>
</reference>
<feature type="transmembrane region" description="Helical" evidence="1">
    <location>
        <begin position="87"/>
        <end position="108"/>
    </location>
</feature>
<protein>
    <recommendedName>
        <fullName evidence="2">EamA domain-containing protein</fullName>
    </recommendedName>
</protein>
<feature type="transmembrane region" description="Helical" evidence="1">
    <location>
        <begin position="237"/>
        <end position="257"/>
    </location>
</feature>
<evidence type="ECO:0000313" key="4">
    <source>
        <dbReference type="Proteomes" id="UP000033901"/>
    </source>
</evidence>
<dbReference type="InterPro" id="IPR000620">
    <property type="entry name" value="EamA_dom"/>
</dbReference>
<dbReference type="EMBL" id="LCIZ01000022">
    <property type="protein sequence ID" value="KKT66733.1"/>
    <property type="molecule type" value="Genomic_DNA"/>
</dbReference>
<keyword evidence="1" id="KW-1133">Transmembrane helix</keyword>
<comment type="caution">
    <text evidence="3">The sequence shown here is derived from an EMBL/GenBank/DDBJ whole genome shotgun (WGS) entry which is preliminary data.</text>
</comment>
<feature type="transmembrane region" description="Helical" evidence="1">
    <location>
        <begin position="176"/>
        <end position="194"/>
    </location>
</feature>
<feature type="domain" description="EamA" evidence="2">
    <location>
        <begin position="2"/>
        <end position="132"/>
    </location>
</feature>
<name>A0A0G1J5W8_9BACT</name>
<evidence type="ECO:0000259" key="2">
    <source>
        <dbReference type="Pfam" id="PF00892"/>
    </source>
</evidence>
<feature type="domain" description="EamA" evidence="2">
    <location>
        <begin position="145"/>
        <end position="270"/>
    </location>
</feature>
<feature type="transmembrane region" description="Helical" evidence="1">
    <location>
        <begin position="209"/>
        <end position="230"/>
    </location>
</feature>
<dbReference type="PANTHER" id="PTHR22911:SF137">
    <property type="entry name" value="SOLUTE CARRIER FAMILY 35 MEMBER G2-RELATED"/>
    <property type="match status" value="1"/>
</dbReference>
<dbReference type="GO" id="GO:0016020">
    <property type="term" value="C:membrane"/>
    <property type="evidence" value="ECO:0007669"/>
    <property type="project" value="InterPro"/>
</dbReference>
<dbReference type="Proteomes" id="UP000033901">
    <property type="component" value="Unassembled WGS sequence"/>
</dbReference>
<feature type="transmembrane region" description="Helical" evidence="1">
    <location>
        <begin position="146"/>
        <end position="164"/>
    </location>
</feature>
<proteinExistence type="predicted"/>
<keyword evidence="1" id="KW-0472">Membrane</keyword>
<sequence length="291" mass="32457">MTWFILALGAALFWGVSQVFVKRGFHDISPLWTNIFSGAVALVVWVPTVLFLLGFKLTIPSLPVLLPILLVVAFNMFYYYAISRGKLALTGTVVAAYPLATIFWSAIFLAERLEILQWFGVALMISGGVVVSFPEKQADRKNNFSWLWWGLAGAVFLGTGDFLSKVVVNRIGAYSYIFFNTILFNLLLLANYLVDKKGRALPKFSWKKFLPSIIGVTLLSTGTLLFYLAFDYGKVSLITPISSIYPAITVFLAIIFLKERISRRQSLGIVGKKKNLSSGRQTPFKLASKKL</sequence>
<dbReference type="AlphaFoldDB" id="A0A0G1J5W8"/>
<keyword evidence="1" id="KW-0812">Transmembrane</keyword>
<evidence type="ECO:0000256" key="1">
    <source>
        <dbReference type="SAM" id="Phobius"/>
    </source>
</evidence>
<evidence type="ECO:0000313" key="3">
    <source>
        <dbReference type="EMBL" id="KKT66733.1"/>
    </source>
</evidence>
<dbReference type="Pfam" id="PF00892">
    <property type="entry name" value="EamA"/>
    <property type="match status" value="2"/>
</dbReference>
<feature type="transmembrane region" description="Helical" evidence="1">
    <location>
        <begin position="62"/>
        <end position="81"/>
    </location>
</feature>
<organism evidence="3 4">
    <name type="scientific">Candidatus Curtissbacteria bacterium GW2011_GWC1_44_33</name>
    <dbReference type="NCBI Taxonomy" id="1618413"/>
    <lineage>
        <taxon>Bacteria</taxon>
        <taxon>Candidatus Curtissiibacteriota</taxon>
    </lineage>
</organism>
<dbReference type="Gene3D" id="1.10.3730.20">
    <property type="match status" value="1"/>
</dbReference>
<gene>
    <name evidence="3" type="ORF">UW61_C0022G0012</name>
</gene>
<accession>A0A0G1J5W8</accession>
<feature type="transmembrane region" description="Helical" evidence="1">
    <location>
        <begin position="31"/>
        <end position="55"/>
    </location>
</feature>
<dbReference type="InterPro" id="IPR037185">
    <property type="entry name" value="EmrE-like"/>
</dbReference>
<feature type="transmembrane region" description="Helical" evidence="1">
    <location>
        <begin position="115"/>
        <end position="134"/>
    </location>
</feature>